<dbReference type="InterPro" id="IPR036906">
    <property type="entry name" value="ATPase_V1_fsu_sf"/>
</dbReference>
<organism evidence="4 5">
    <name type="scientific">Candidatus Gallimonas gallistercoris</name>
    <dbReference type="NCBI Taxonomy" id="2838602"/>
    <lineage>
        <taxon>Bacteria</taxon>
        <taxon>Bacillati</taxon>
        <taxon>Bacillota</taxon>
        <taxon>Clostridia</taxon>
        <taxon>Candidatus Gallimonas</taxon>
    </lineage>
</organism>
<name>A0A9D2KGM8_9FIRM</name>
<dbReference type="Proteomes" id="UP000824221">
    <property type="component" value="Unassembled WGS sequence"/>
</dbReference>
<dbReference type="EMBL" id="DXAJ01000093">
    <property type="protein sequence ID" value="HJA02942.1"/>
    <property type="molecule type" value="Genomic_DNA"/>
</dbReference>
<sequence length="116" mass="12391">MTGKMAIVGDGDSIMVFQAAGVSAFAAENEKKARDILRKIAKDYEVIFLTEELARPLADFLKRFDETPYPVVLPIPSGKGGAGLGEELVRGAAERALGIDIFLGVGPRGSSEETHQ</sequence>
<dbReference type="Gene3D" id="3.40.50.10580">
    <property type="entry name" value="ATPase, V1 complex, subunit F"/>
    <property type="match status" value="1"/>
</dbReference>
<proteinExistence type="inferred from homology"/>
<accession>A0A9D2KGM8</accession>
<comment type="similarity">
    <text evidence="1">Belongs to the V-ATPase F subunit family.</text>
</comment>
<evidence type="ECO:0000256" key="2">
    <source>
        <dbReference type="ARBA" id="ARBA00022448"/>
    </source>
</evidence>
<dbReference type="Pfam" id="PF01990">
    <property type="entry name" value="ATP-synt_F"/>
    <property type="match status" value="1"/>
</dbReference>
<evidence type="ECO:0000256" key="3">
    <source>
        <dbReference type="ARBA" id="ARBA00023065"/>
    </source>
</evidence>
<dbReference type="GO" id="GO:0046961">
    <property type="term" value="F:proton-transporting ATPase activity, rotational mechanism"/>
    <property type="evidence" value="ECO:0007669"/>
    <property type="project" value="InterPro"/>
</dbReference>
<reference evidence="4" key="1">
    <citation type="journal article" date="2021" name="PeerJ">
        <title>Extensive microbial diversity within the chicken gut microbiome revealed by metagenomics and culture.</title>
        <authorList>
            <person name="Gilroy R."/>
            <person name="Ravi A."/>
            <person name="Getino M."/>
            <person name="Pursley I."/>
            <person name="Horton D.L."/>
            <person name="Alikhan N.F."/>
            <person name="Baker D."/>
            <person name="Gharbi K."/>
            <person name="Hall N."/>
            <person name="Watson M."/>
            <person name="Adriaenssens E.M."/>
            <person name="Foster-Nyarko E."/>
            <person name="Jarju S."/>
            <person name="Secka A."/>
            <person name="Antonio M."/>
            <person name="Oren A."/>
            <person name="Chaudhuri R.R."/>
            <person name="La Ragione R."/>
            <person name="Hildebrand F."/>
            <person name="Pallen M.J."/>
        </authorList>
    </citation>
    <scope>NUCLEOTIDE SEQUENCE</scope>
    <source>
        <strain evidence="4">CHK156-179</strain>
    </source>
</reference>
<keyword evidence="2" id="KW-0813">Transport</keyword>
<dbReference type="SUPFAM" id="SSF159468">
    <property type="entry name" value="AtpF-like"/>
    <property type="match status" value="1"/>
</dbReference>
<gene>
    <name evidence="4" type="ORF">H9797_06185</name>
</gene>
<evidence type="ECO:0000313" key="4">
    <source>
        <dbReference type="EMBL" id="HJA02942.1"/>
    </source>
</evidence>
<reference evidence="4" key="2">
    <citation type="submission" date="2021-04" db="EMBL/GenBank/DDBJ databases">
        <authorList>
            <person name="Gilroy R."/>
        </authorList>
    </citation>
    <scope>NUCLEOTIDE SEQUENCE</scope>
    <source>
        <strain evidence="4">CHK156-179</strain>
    </source>
</reference>
<comment type="caution">
    <text evidence="4">The sequence shown here is derived from an EMBL/GenBank/DDBJ whole genome shotgun (WGS) entry which is preliminary data.</text>
</comment>
<protein>
    <submittedName>
        <fullName evidence="4">V-type ATP synthase subunit F</fullName>
    </submittedName>
</protein>
<keyword evidence="3" id="KW-0406">Ion transport</keyword>
<evidence type="ECO:0000313" key="5">
    <source>
        <dbReference type="Proteomes" id="UP000824221"/>
    </source>
</evidence>
<evidence type="ECO:0000256" key="1">
    <source>
        <dbReference type="ARBA" id="ARBA00010148"/>
    </source>
</evidence>
<dbReference type="InterPro" id="IPR008218">
    <property type="entry name" value="ATPase_V1-cplx_f_g_su"/>
</dbReference>
<dbReference type="AlphaFoldDB" id="A0A9D2KGM8"/>